<protein>
    <submittedName>
        <fullName evidence="8">Cytochrome c biogenesis protein ResB</fullName>
    </submittedName>
</protein>
<dbReference type="Proteomes" id="UP001247542">
    <property type="component" value="Unassembled WGS sequence"/>
</dbReference>
<keyword evidence="5 6" id="KW-0472">Membrane</keyword>
<feature type="transmembrane region" description="Helical" evidence="6">
    <location>
        <begin position="87"/>
        <end position="109"/>
    </location>
</feature>
<evidence type="ECO:0000256" key="3">
    <source>
        <dbReference type="ARBA" id="ARBA00022748"/>
    </source>
</evidence>
<accession>A0ABU3ICA1</accession>
<reference evidence="8 9" key="1">
    <citation type="submission" date="2023-06" db="EMBL/GenBank/DDBJ databases">
        <title>Draft genome sequence of Gleimia hominis type strain CCUG 57540T.</title>
        <authorList>
            <person name="Salva-Serra F."/>
            <person name="Cardew S."/>
            <person name="Jensie Markopoulos S."/>
            <person name="Ohlen M."/>
            <person name="Inganas E."/>
            <person name="Svensson-Stadler L."/>
            <person name="Moore E.R.B."/>
        </authorList>
    </citation>
    <scope>NUCLEOTIDE SEQUENCE [LARGE SCALE GENOMIC DNA]</scope>
    <source>
        <strain evidence="8 9">CCUG 57540</strain>
    </source>
</reference>
<feature type="domain" description="ResB-like" evidence="7">
    <location>
        <begin position="29"/>
        <end position="289"/>
    </location>
</feature>
<feature type="transmembrane region" description="Helical" evidence="6">
    <location>
        <begin position="179"/>
        <end position="200"/>
    </location>
</feature>
<dbReference type="PANTHER" id="PTHR31566:SF0">
    <property type="entry name" value="CYTOCHROME C BIOGENESIS PROTEIN CCS1, CHLOROPLASTIC"/>
    <property type="match status" value="1"/>
</dbReference>
<feature type="transmembrane region" description="Helical" evidence="6">
    <location>
        <begin position="28"/>
        <end position="48"/>
    </location>
</feature>
<dbReference type="EMBL" id="JASXSX010000004">
    <property type="protein sequence ID" value="MDT3768002.1"/>
    <property type="molecule type" value="Genomic_DNA"/>
</dbReference>
<evidence type="ECO:0000256" key="6">
    <source>
        <dbReference type="SAM" id="Phobius"/>
    </source>
</evidence>
<evidence type="ECO:0000259" key="7">
    <source>
        <dbReference type="Pfam" id="PF05140"/>
    </source>
</evidence>
<keyword evidence="3" id="KW-0201">Cytochrome c-type biogenesis</keyword>
<proteinExistence type="predicted"/>
<feature type="domain" description="ResB-like" evidence="7">
    <location>
        <begin position="366"/>
        <end position="438"/>
    </location>
</feature>
<dbReference type="Pfam" id="PF05140">
    <property type="entry name" value="ResB"/>
    <property type="match status" value="2"/>
</dbReference>
<keyword evidence="9" id="KW-1185">Reference proteome</keyword>
<comment type="subcellular location">
    <subcellularLocation>
        <location evidence="1">Membrane</location>
        <topology evidence="1">Multi-pass membrane protein</topology>
    </subcellularLocation>
</comment>
<name>A0ABU3ICA1_9ACTO</name>
<dbReference type="RefSeq" id="WP_313274279.1">
    <property type="nucleotide sequence ID" value="NZ_JASXSX010000004.1"/>
</dbReference>
<evidence type="ECO:0000256" key="2">
    <source>
        <dbReference type="ARBA" id="ARBA00022692"/>
    </source>
</evidence>
<gene>
    <name evidence="8" type="ORF">QS713_08025</name>
</gene>
<sequence>MEQPSRTEPTVSVRNVFKSVYRMLYSKVLGIVVILAMAALALVGTMLMQAPMSKRHDPEGYAQWLQTADQKYGIWSKLFDFLGFYNLWTSPLFLAVTFLLGLSIVACTLHRMPVIWRKSMRPRTKVSDRFFEHAQYRAQIPVSVDPATAEEIMRSAMRKCHFRVLPAKEHSVYADKNRFGPFGTAIAHASFVIILLAFAVSGNTGFEETIEAPVNTPKPVGGNTGLTLTATSFKDSYDKDGHPLDYVSHLVVSEGDRVRGQQDVRVNSPLVVDGVRFHQSSFGIAAVVNVKKDGHEVFAGAIPLKYSDDEQTKAIGRVDLEKEDLQIIPVTAASGRPSPEIAPGTALVELYRLSTGEPLAHEVITQGKTAKLEGYDVTFDREQTYTGILVREDPGTTWMWVGSALLIIGMLMTFGMRHRRLWGRVSARSDGAVIHLASVDTLDTVYERQFRQLVHDIDQAAARKAENQ</sequence>
<feature type="transmembrane region" description="Helical" evidence="6">
    <location>
        <begin position="398"/>
        <end position="416"/>
    </location>
</feature>
<evidence type="ECO:0000256" key="4">
    <source>
        <dbReference type="ARBA" id="ARBA00022989"/>
    </source>
</evidence>
<keyword evidence="2 6" id="KW-0812">Transmembrane</keyword>
<evidence type="ECO:0000256" key="5">
    <source>
        <dbReference type="ARBA" id="ARBA00023136"/>
    </source>
</evidence>
<evidence type="ECO:0000313" key="8">
    <source>
        <dbReference type="EMBL" id="MDT3768002.1"/>
    </source>
</evidence>
<comment type="caution">
    <text evidence="8">The sequence shown here is derived from an EMBL/GenBank/DDBJ whole genome shotgun (WGS) entry which is preliminary data.</text>
</comment>
<evidence type="ECO:0000256" key="1">
    <source>
        <dbReference type="ARBA" id="ARBA00004141"/>
    </source>
</evidence>
<organism evidence="8 9">
    <name type="scientific">Gleimia hominis</name>
    <dbReference type="NCBI Taxonomy" id="595468"/>
    <lineage>
        <taxon>Bacteria</taxon>
        <taxon>Bacillati</taxon>
        <taxon>Actinomycetota</taxon>
        <taxon>Actinomycetes</taxon>
        <taxon>Actinomycetales</taxon>
        <taxon>Actinomycetaceae</taxon>
        <taxon>Gleimia</taxon>
    </lineage>
</organism>
<keyword evidence="4 6" id="KW-1133">Transmembrane helix</keyword>
<dbReference type="PANTHER" id="PTHR31566">
    <property type="entry name" value="CYTOCHROME C BIOGENESIS PROTEIN CCS1, CHLOROPLASTIC"/>
    <property type="match status" value="1"/>
</dbReference>
<evidence type="ECO:0000313" key="9">
    <source>
        <dbReference type="Proteomes" id="UP001247542"/>
    </source>
</evidence>
<dbReference type="InterPro" id="IPR023494">
    <property type="entry name" value="Cyt_c_bgen_Ccs1/CcsB/ResB"/>
</dbReference>
<dbReference type="InterPro" id="IPR007816">
    <property type="entry name" value="ResB-like_domain"/>
</dbReference>